<evidence type="ECO:0000313" key="1">
    <source>
        <dbReference type="EMBL" id="KAI5667166.1"/>
    </source>
</evidence>
<organism evidence="1 2">
    <name type="scientific">Catharanthus roseus</name>
    <name type="common">Madagascar periwinkle</name>
    <name type="synonym">Vinca rosea</name>
    <dbReference type="NCBI Taxonomy" id="4058"/>
    <lineage>
        <taxon>Eukaryota</taxon>
        <taxon>Viridiplantae</taxon>
        <taxon>Streptophyta</taxon>
        <taxon>Embryophyta</taxon>
        <taxon>Tracheophyta</taxon>
        <taxon>Spermatophyta</taxon>
        <taxon>Magnoliopsida</taxon>
        <taxon>eudicotyledons</taxon>
        <taxon>Gunneridae</taxon>
        <taxon>Pentapetalae</taxon>
        <taxon>asterids</taxon>
        <taxon>lamiids</taxon>
        <taxon>Gentianales</taxon>
        <taxon>Apocynaceae</taxon>
        <taxon>Rauvolfioideae</taxon>
        <taxon>Vinceae</taxon>
        <taxon>Catharanthinae</taxon>
        <taxon>Catharanthus</taxon>
    </lineage>
</organism>
<dbReference type="Proteomes" id="UP001060085">
    <property type="component" value="Linkage Group LG04"/>
</dbReference>
<keyword evidence="2" id="KW-1185">Reference proteome</keyword>
<dbReference type="EMBL" id="CM044704">
    <property type="protein sequence ID" value="KAI5667166.1"/>
    <property type="molecule type" value="Genomic_DNA"/>
</dbReference>
<name>A0ACC0B3F6_CATRO</name>
<reference evidence="2" key="1">
    <citation type="journal article" date="2023" name="Nat. Plants">
        <title>Single-cell RNA sequencing provides a high-resolution roadmap for understanding the multicellular compartmentation of specialized metabolism.</title>
        <authorList>
            <person name="Sun S."/>
            <person name="Shen X."/>
            <person name="Li Y."/>
            <person name="Li Y."/>
            <person name="Wang S."/>
            <person name="Li R."/>
            <person name="Zhang H."/>
            <person name="Shen G."/>
            <person name="Guo B."/>
            <person name="Wei J."/>
            <person name="Xu J."/>
            <person name="St-Pierre B."/>
            <person name="Chen S."/>
            <person name="Sun C."/>
        </authorList>
    </citation>
    <scope>NUCLEOTIDE SEQUENCE [LARGE SCALE GENOMIC DNA]</scope>
</reference>
<protein>
    <submittedName>
        <fullName evidence="1">Uncharacterized protein</fullName>
    </submittedName>
</protein>
<comment type="caution">
    <text evidence="1">The sequence shown here is derived from an EMBL/GenBank/DDBJ whole genome shotgun (WGS) entry which is preliminary data.</text>
</comment>
<proteinExistence type="predicted"/>
<sequence>MVKERGRKAEVVEDSGKDESVGKPINGRSDQRWGMDSGRCLKHNKQRLKVGYLHQIAEGRNPGSVSFSFLKKAIQVRYRLGISGNIKINELTKYQINQIEQMIGQDHVVHWELKRGEQADIERLISISCYRGIRHQDGSPVRGSHLTVVSNLISGLGSVRKSMAWAQSSQFGIKGLDIVSWVVNNFDCKRWCLNIHEKIVFVDEKEVESVLGIKSVTVDIIESLVKGNCDSALERELGLEIEHGMIVLLKIRERLIVMDSYEKEFIMKYVLFIMGKFLSPLMKSSVRKSMLSLLSSIERIRELNWSKFVLDSIVIGVRKWNKENKASVIGCVYVPAILCMERFYPVGEGMLPKTSRNLTKALNWD</sequence>
<accession>A0ACC0B3F6</accession>
<evidence type="ECO:0000313" key="2">
    <source>
        <dbReference type="Proteomes" id="UP001060085"/>
    </source>
</evidence>
<gene>
    <name evidence="1" type="ORF">M9H77_17019</name>
</gene>